<dbReference type="EMBL" id="QROT01000002">
    <property type="protein sequence ID" value="RHL47074.1"/>
    <property type="molecule type" value="Genomic_DNA"/>
</dbReference>
<proteinExistence type="predicted"/>
<name>A0A415LFK0_9FIRM</name>
<evidence type="ECO:0000313" key="2">
    <source>
        <dbReference type="EMBL" id="RHL47074.1"/>
    </source>
</evidence>
<evidence type="ECO:0000313" key="3">
    <source>
        <dbReference type="Proteomes" id="UP000283314"/>
    </source>
</evidence>
<feature type="domain" description="Carrier" evidence="1">
    <location>
        <begin position="7"/>
        <end position="85"/>
    </location>
</feature>
<evidence type="ECO:0000259" key="1">
    <source>
        <dbReference type="PROSITE" id="PS50075"/>
    </source>
</evidence>
<dbReference type="AlphaFoldDB" id="A0A415LFK0"/>
<dbReference type="SUPFAM" id="SSF47336">
    <property type="entry name" value="ACP-like"/>
    <property type="match status" value="1"/>
</dbReference>
<dbReference type="Proteomes" id="UP000283314">
    <property type="component" value="Unassembled WGS sequence"/>
</dbReference>
<dbReference type="Gene3D" id="1.10.1200.10">
    <property type="entry name" value="ACP-like"/>
    <property type="match status" value="1"/>
</dbReference>
<accession>A0A415LFK0</accession>
<reference evidence="2 3" key="1">
    <citation type="submission" date="2018-08" db="EMBL/GenBank/DDBJ databases">
        <title>A genome reference for cultivated species of the human gut microbiota.</title>
        <authorList>
            <person name="Zou Y."/>
            <person name="Xue W."/>
            <person name="Luo G."/>
        </authorList>
    </citation>
    <scope>NUCLEOTIDE SEQUENCE [LARGE SCALE GENOMIC DNA]</scope>
    <source>
        <strain evidence="2 3">AF37-4</strain>
    </source>
</reference>
<gene>
    <name evidence="2" type="ORF">DW018_02845</name>
</gene>
<sequence length="86" mass="9851">MVNEKLNTLSIGVIKIIKEVMNYDDNTILNNETKLFIELGIDSIKIMEIIISLEDYFQVVIDDNELVEENFVSVQSICELISRLDG</sequence>
<protein>
    <submittedName>
        <fullName evidence="2">Acyl carrier protein</fullName>
    </submittedName>
</protein>
<dbReference type="PROSITE" id="PS50075">
    <property type="entry name" value="CARRIER"/>
    <property type="match status" value="1"/>
</dbReference>
<dbReference type="Pfam" id="PF00550">
    <property type="entry name" value="PP-binding"/>
    <property type="match status" value="1"/>
</dbReference>
<comment type="caution">
    <text evidence="2">The sequence shown here is derived from an EMBL/GenBank/DDBJ whole genome shotgun (WGS) entry which is preliminary data.</text>
</comment>
<dbReference type="InterPro" id="IPR009081">
    <property type="entry name" value="PP-bd_ACP"/>
</dbReference>
<organism evidence="2 3">
    <name type="scientific">Eubacterium ventriosum</name>
    <dbReference type="NCBI Taxonomy" id="39496"/>
    <lineage>
        <taxon>Bacteria</taxon>
        <taxon>Bacillati</taxon>
        <taxon>Bacillota</taxon>
        <taxon>Clostridia</taxon>
        <taxon>Eubacteriales</taxon>
        <taxon>Eubacteriaceae</taxon>
        <taxon>Eubacterium</taxon>
    </lineage>
</organism>
<dbReference type="GeneID" id="66466170"/>
<dbReference type="RefSeq" id="WP_118379252.1">
    <property type="nucleotide sequence ID" value="NZ_CABJDQ010000002.1"/>
</dbReference>
<dbReference type="InterPro" id="IPR036736">
    <property type="entry name" value="ACP-like_sf"/>
</dbReference>